<keyword evidence="6 13" id="KW-0418">Kinase</keyword>
<dbReference type="Gene3D" id="1.10.510.10">
    <property type="entry name" value="Transferase(Phosphotransferase) domain 1"/>
    <property type="match status" value="1"/>
</dbReference>
<feature type="domain" description="Protein kinase" evidence="12">
    <location>
        <begin position="155"/>
        <end position="450"/>
    </location>
</feature>
<organism evidence="13 14">
    <name type="scientific">Trichomonas vaginalis (strain ATCC PRA-98 / G3)</name>
    <dbReference type="NCBI Taxonomy" id="412133"/>
    <lineage>
        <taxon>Eukaryota</taxon>
        <taxon>Metamonada</taxon>
        <taxon>Parabasalia</taxon>
        <taxon>Trichomonadida</taxon>
        <taxon>Trichomonadidae</taxon>
        <taxon>Trichomonas</taxon>
    </lineage>
</organism>
<dbReference type="FunFam" id="1.10.510.10:FF:000624">
    <property type="entry name" value="Mitogen-activated protein kinase"/>
    <property type="match status" value="1"/>
</dbReference>
<dbReference type="EMBL" id="DS113900">
    <property type="protein sequence ID" value="EAX93645.1"/>
    <property type="molecule type" value="Genomic_DNA"/>
</dbReference>
<dbReference type="SUPFAM" id="SSF56112">
    <property type="entry name" value="Protein kinase-like (PK-like)"/>
    <property type="match status" value="1"/>
</dbReference>
<dbReference type="InParanoid" id="A2FN86"/>
<evidence type="ECO:0000256" key="10">
    <source>
        <dbReference type="ARBA" id="ARBA00051680"/>
    </source>
</evidence>
<evidence type="ECO:0000256" key="2">
    <source>
        <dbReference type="ARBA" id="ARBA00013203"/>
    </source>
</evidence>
<evidence type="ECO:0000256" key="11">
    <source>
        <dbReference type="SAM" id="MobiDB-lite"/>
    </source>
</evidence>
<evidence type="ECO:0000256" key="8">
    <source>
        <dbReference type="ARBA" id="ARBA00049003"/>
    </source>
</evidence>
<feature type="region of interest" description="Disordered" evidence="11">
    <location>
        <begin position="53"/>
        <end position="74"/>
    </location>
</feature>
<evidence type="ECO:0000313" key="14">
    <source>
        <dbReference type="Proteomes" id="UP000001542"/>
    </source>
</evidence>
<evidence type="ECO:0000256" key="9">
    <source>
        <dbReference type="ARBA" id="ARBA00049308"/>
    </source>
</evidence>
<comment type="similarity">
    <text evidence="1">Belongs to the protein kinase superfamily. CMGC Ser/Thr protein kinase family. MNB/DYRK subfamily.</text>
</comment>
<evidence type="ECO:0000313" key="13">
    <source>
        <dbReference type="EMBL" id="EAX93645.1"/>
    </source>
</evidence>
<dbReference type="Proteomes" id="UP000001542">
    <property type="component" value="Unassembled WGS sequence"/>
</dbReference>
<dbReference type="SMART" id="SM00220">
    <property type="entry name" value="S_TKc"/>
    <property type="match status" value="1"/>
</dbReference>
<feature type="region of interest" description="Disordered" evidence="11">
    <location>
        <begin position="460"/>
        <end position="483"/>
    </location>
</feature>
<dbReference type="AlphaFoldDB" id="A2FN86"/>
<sequence>MYSFAEFQYKNKPSYISINSPSHGKHVKPPVPKLAFENLKCDENQPVNSARVYGPKAPAGPNPRFSHAPRTARKPAMSPIIPNAPISPEEAKSKYASMLTSYEMNEIKDFPEIYYLGIPSKKVQVKSTPGSNNYGFDDSNYHYKAIVGDHLAYRFEIRAIFGKGAFGQVLRCYDHKTKQQVAIKLVINTEQMHEQGKIEVMIVQHLNKYNPDKNSDIVRTFDAFIWRQHIAVSFEILGMNLYEYSRSIRFQPMSLQQIHSIAKHMLNGLAFCHKHNVVHCDMKPENVLLLPNSTMKCRVIDFGSSCFDGHQKYEYIQSRYYRAPEVILGIKYGPPMDIWSFACIVVEMMIGRPLFPGDNEHEQLEMIMEVFGVPPVSVINQCKRKAEFFTPDNKPLLRNRRKKLRMPGQSNLRAATKFSDPVFLDFLQKCFEWDQDKRITAEQALNHQWFSVVKTVKANTRSNSARPNSGKSLPGINTRNRYY</sequence>
<evidence type="ECO:0000256" key="4">
    <source>
        <dbReference type="ARBA" id="ARBA00022679"/>
    </source>
</evidence>
<dbReference type="EC" id="2.7.12.1" evidence="2"/>
<comment type="catalytic activity">
    <reaction evidence="8">
        <text>L-seryl-[protein] + ATP = O-phospho-L-seryl-[protein] + ADP + H(+)</text>
        <dbReference type="Rhea" id="RHEA:17989"/>
        <dbReference type="Rhea" id="RHEA-COMP:9863"/>
        <dbReference type="Rhea" id="RHEA-COMP:11604"/>
        <dbReference type="ChEBI" id="CHEBI:15378"/>
        <dbReference type="ChEBI" id="CHEBI:29999"/>
        <dbReference type="ChEBI" id="CHEBI:30616"/>
        <dbReference type="ChEBI" id="CHEBI:83421"/>
        <dbReference type="ChEBI" id="CHEBI:456216"/>
        <dbReference type="EC" id="2.7.12.1"/>
    </reaction>
</comment>
<dbReference type="VEuPathDB" id="TrichDB:TVAGG3_0669510"/>
<keyword evidence="5" id="KW-0547">Nucleotide-binding</keyword>
<dbReference type="GO" id="GO:0005737">
    <property type="term" value="C:cytoplasm"/>
    <property type="evidence" value="ECO:0000318"/>
    <property type="project" value="GO_Central"/>
</dbReference>
<evidence type="ECO:0000256" key="6">
    <source>
        <dbReference type="ARBA" id="ARBA00022777"/>
    </source>
</evidence>
<dbReference type="Pfam" id="PF00069">
    <property type="entry name" value="Pkinase"/>
    <property type="match status" value="1"/>
</dbReference>
<dbReference type="InterPro" id="IPR008271">
    <property type="entry name" value="Ser/Thr_kinase_AS"/>
</dbReference>
<evidence type="ECO:0000259" key="12">
    <source>
        <dbReference type="PROSITE" id="PS50011"/>
    </source>
</evidence>
<dbReference type="KEGG" id="tva:4751368"/>
<proteinExistence type="inferred from homology"/>
<evidence type="ECO:0000256" key="1">
    <source>
        <dbReference type="ARBA" id="ARBA00008867"/>
    </source>
</evidence>
<comment type="catalytic activity">
    <reaction evidence="10">
        <text>L-tyrosyl-[protein] + ATP = O-phospho-L-tyrosyl-[protein] + ADP + H(+)</text>
        <dbReference type="Rhea" id="RHEA:10596"/>
        <dbReference type="Rhea" id="RHEA-COMP:10136"/>
        <dbReference type="Rhea" id="RHEA-COMP:20101"/>
        <dbReference type="ChEBI" id="CHEBI:15378"/>
        <dbReference type="ChEBI" id="CHEBI:30616"/>
        <dbReference type="ChEBI" id="CHEBI:46858"/>
        <dbReference type="ChEBI" id="CHEBI:61978"/>
        <dbReference type="ChEBI" id="CHEBI:456216"/>
        <dbReference type="EC" id="2.7.12.1"/>
    </reaction>
</comment>
<gene>
    <name evidence="13" type="ORF">TVAG_003360</name>
</gene>
<dbReference type="PROSITE" id="PS00108">
    <property type="entry name" value="PROTEIN_KINASE_ST"/>
    <property type="match status" value="1"/>
</dbReference>
<dbReference type="PROSITE" id="PS50011">
    <property type="entry name" value="PROTEIN_KINASE_DOM"/>
    <property type="match status" value="1"/>
</dbReference>
<dbReference type="SMR" id="A2FN86"/>
<dbReference type="InterPro" id="IPR050494">
    <property type="entry name" value="Ser_Thr_dual-spec_kinase"/>
</dbReference>
<keyword evidence="14" id="KW-1185">Reference proteome</keyword>
<dbReference type="GO" id="GO:0005856">
    <property type="term" value="C:cytoskeleton"/>
    <property type="evidence" value="ECO:0000318"/>
    <property type="project" value="GO_Central"/>
</dbReference>
<dbReference type="FunCoup" id="A2FN86">
    <property type="interactions" value="259"/>
</dbReference>
<accession>A2FN86</accession>
<dbReference type="OMA" id="ILLYHNG"/>
<dbReference type="GO" id="GO:0004712">
    <property type="term" value="F:protein serine/threonine/tyrosine kinase activity"/>
    <property type="evidence" value="ECO:0007669"/>
    <property type="project" value="UniProtKB-EC"/>
</dbReference>
<dbReference type="GO" id="GO:0005524">
    <property type="term" value="F:ATP binding"/>
    <property type="evidence" value="ECO:0007669"/>
    <property type="project" value="UniProtKB-KW"/>
</dbReference>
<dbReference type="CDD" id="cd14210">
    <property type="entry name" value="PKc_DYRK"/>
    <property type="match status" value="1"/>
</dbReference>
<protein>
    <recommendedName>
        <fullName evidence="2">dual-specificity kinase</fullName>
        <ecNumber evidence="2">2.7.12.1</ecNumber>
    </recommendedName>
</protein>
<dbReference type="Gene3D" id="3.30.200.20">
    <property type="entry name" value="Phosphorylase Kinase, domain 1"/>
    <property type="match status" value="1"/>
</dbReference>
<dbReference type="eggNOG" id="KOG0667">
    <property type="taxonomic scope" value="Eukaryota"/>
</dbReference>
<evidence type="ECO:0000256" key="5">
    <source>
        <dbReference type="ARBA" id="ARBA00022741"/>
    </source>
</evidence>
<evidence type="ECO:0000256" key="3">
    <source>
        <dbReference type="ARBA" id="ARBA00022527"/>
    </source>
</evidence>
<dbReference type="VEuPathDB" id="TrichDB:TVAG_003360"/>
<reference evidence="13" key="1">
    <citation type="submission" date="2006-10" db="EMBL/GenBank/DDBJ databases">
        <authorList>
            <person name="Amadeo P."/>
            <person name="Zhao Q."/>
            <person name="Wortman J."/>
            <person name="Fraser-Liggett C."/>
            <person name="Carlton J."/>
        </authorList>
    </citation>
    <scope>NUCLEOTIDE SEQUENCE</scope>
    <source>
        <strain evidence="13">G3</strain>
    </source>
</reference>
<keyword evidence="7" id="KW-0067">ATP-binding</keyword>
<evidence type="ECO:0000256" key="7">
    <source>
        <dbReference type="ARBA" id="ARBA00022840"/>
    </source>
</evidence>
<dbReference type="InterPro" id="IPR042521">
    <property type="entry name" value="DYRK"/>
</dbReference>
<name>A2FN86_TRIV3</name>
<dbReference type="InterPro" id="IPR000719">
    <property type="entry name" value="Prot_kinase_dom"/>
</dbReference>
<keyword evidence="4" id="KW-0808">Transferase</keyword>
<dbReference type="STRING" id="5722.A2FN86"/>
<dbReference type="PANTHER" id="PTHR24058">
    <property type="entry name" value="DUAL SPECIFICITY PROTEIN KINASE"/>
    <property type="match status" value="1"/>
</dbReference>
<dbReference type="InterPro" id="IPR011009">
    <property type="entry name" value="Kinase-like_dom_sf"/>
</dbReference>
<keyword evidence="3" id="KW-0723">Serine/threonine-protein kinase</keyword>
<dbReference type="PANTHER" id="PTHR24058:SF22">
    <property type="entry name" value="DUAL SPECIFICITY TYROSINE-PHOSPHORYLATION-REGULATED KINASE 4"/>
    <property type="match status" value="1"/>
</dbReference>
<dbReference type="RefSeq" id="XP_001306575.1">
    <property type="nucleotide sequence ID" value="XM_001306574.1"/>
</dbReference>
<comment type="catalytic activity">
    <reaction evidence="9">
        <text>L-threonyl-[protein] + ATP = O-phospho-L-threonyl-[protein] + ADP + H(+)</text>
        <dbReference type="Rhea" id="RHEA:46608"/>
        <dbReference type="Rhea" id="RHEA-COMP:11060"/>
        <dbReference type="Rhea" id="RHEA-COMP:11605"/>
        <dbReference type="ChEBI" id="CHEBI:15378"/>
        <dbReference type="ChEBI" id="CHEBI:30013"/>
        <dbReference type="ChEBI" id="CHEBI:30616"/>
        <dbReference type="ChEBI" id="CHEBI:61977"/>
        <dbReference type="ChEBI" id="CHEBI:456216"/>
        <dbReference type="EC" id="2.7.12.1"/>
    </reaction>
</comment>
<dbReference type="Gene3D" id="3.30.10.30">
    <property type="entry name" value="DYRK"/>
    <property type="match status" value="1"/>
</dbReference>
<dbReference type="GO" id="GO:0004674">
    <property type="term" value="F:protein serine/threonine kinase activity"/>
    <property type="evidence" value="ECO:0000318"/>
    <property type="project" value="GO_Central"/>
</dbReference>
<dbReference type="OrthoDB" id="9332038at2759"/>
<reference evidence="13" key="2">
    <citation type="journal article" date="2007" name="Science">
        <title>Draft genome sequence of the sexually transmitted pathogen Trichomonas vaginalis.</title>
        <authorList>
            <person name="Carlton J.M."/>
            <person name="Hirt R.P."/>
            <person name="Silva J.C."/>
            <person name="Delcher A.L."/>
            <person name="Schatz M."/>
            <person name="Zhao Q."/>
            <person name="Wortman J.R."/>
            <person name="Bidwell S.L."/>
            <person name="Alsmark U.C.M."/>
            <person name="Besteiro S."/>
            <person name="Sicheritz-Ponten T."/>
            <person name="Noel C.J."/>
            <person name="Dacks J.B."/>
            <person name="Foster P.G."/>
            <person name="Simillion C."/>
            <person name="Van de Peer Y."/>
            <person name="Miranda-Saavedra D."/>
            <person name="Barton G.J."/>
            <person name="Westrop G.D."/>
            <person name="Mueller S."/>
            <person name="Dessi D."/>
            <person name="Fiori P.L."/>
            <person name="Ren Q."/>
            <person name="Paulsen I."/>
            <person name="Zhang H."/>
            <person name="Bastida-Corcuera F.D."/>
            <person name="Simoes-Barbosa A."/>
            <person name="Brown M.T."/>
            <person name="Hayes R.D."/>
            <person name="Mukherjee M."/>
            <person name="Okumura C.Y."/>
            <person name="Schneider R."/>
            <person name="Smith A.J."/>
            <person name="Vanacova S."/>
            <person name="Villalvazo M."/>
            <person name="Haas B.J."/>
            <person name="Pertea M."/>
            <person name="Feldblyum T.V."/>
            <person name="Utterback T.R."/>
            <person name="Shu C.L."/>
            <person name="Osoegawa K."/>
            <person name="de Jong P.J."/>
            <person name="Hrdy I."/>
            <person name="Horvathova L."/>
            <person name="Zubacova Z."/>
            <person name="Dolezal P."/>
            <person name="Malik S.B."/>
            <person name="Logsdon J.M. Jr."/>
            <person name="Henze K."/>
            <person name="Gupta A."/>
            <person name="Wang C.C."/>
            <person name="Dunne R.L."/>
            <person name="Upcroft J.A."/>
            <person name="Upcroft P."/>
            <person name="White O."/>
            <person name="Salzberg S.L."/>
            <person name="Tang P."/>
            <person name="Chiu C.-H."/>
            <person name="Lee Y.-S."/>
            <person name="Embley T.M."/>
            <person name="Coombs G.H."/>
            <person name="Mottram J.C."/>
            <person name="Tachezy J."/>
            <person name="Fraser-Liggett C.M."/>
            <person name="Johnson P.J."/>
        </authorList>
    </citation>
    <scope>NUCLEOTIDE SEQUENCE [LARGE SCALE GENOMIC DNA]</scope>
    <source>
        <strain evidence="13">G3</strain>
    </source>
</reference>